<protein>
    <submittedName>
        <fullName evidence="4">Tetratricopeptide repeat protein</fullName>
    </submittedName>
</protein>
<dbReference type="InterPro" id="IPR019734">
    <property type="entry name" value="TPR_rpt"/>
</dbReference>
<dbReference type="Proteomes" id="UP001139411">
    <property type="component" value="Unassembled WGS sequence"/>
</dbReference>
<comment type="caution">
    <text evidence="4">The sequence shown here is derived from an EMBL/GenBank/DDBJ whole genome shotgun (WGS) entry which is preliminary data.</text>
</comment>
<dbReference type="PANTHER" id="PTHR44858">
    <property type="entry name" value="TETRATRICOPEPTIDE REPEAT PROTEIN 6"/>
    <property type="match status" value="1"/>
</dbReference>
<evidence type="ECO:0000313" key="5">
    <source>
        <dbReference type="Proteomes" id="UP001139411"/>
    </source>
</evidence>
<dbReference type="RefSeq" id="WP_235177475.1">
    <property type="nucleotide sequence ID" value="NZ_JAKFFV010000004.1"/>
</dbReference>
<dbReference type="Pfam" id="PF13432">
    <property type="entry name" value="TPR_16"/>
    <property type="match status" value="1"/>
</dbReference>
<dbReference type="SUPFAM" id="SSF48452">
    <property type="entry name" value="TPR-like"/>
    <property type="match status" value="1"/>
</dbReference>
<keyword evidence="2 3" id="KW-0802">TPR repeat</keyword>
<feature type="repeat" description="TPR" evidence="3">
    <location>
        <begin position="107"/>
        <end position="140"/>
    </location>
</feature>
<dbReference type="PROSITE" id="PS50293">
    <property type="entry name" value="TPR_REGION"/>
    <property type="match status" value="1"/>
</dbReference>
<reference evidence="4" key="1">
    <citation type="submission" date="2022-01" db="EMBL/GenBank/DDBJ databases">
        <title>Novel species in genus Dyadobacter.</title>
        <authorList>
            <person name="Ma C."/>
        </authorList>
    </citation>
    <scope>NUCLEOTIDE SEQUENCE</scope>
    <source>
        <strain evidence="4">CY357</strain>
    </source>
</reference>
<keyword evidence="1" id="KW-0677">Repeat</keyword>
<evidence type="ECO:0000256" key="3">
    <source>
        <dbReference type="PROSITE-ProRule" id="PRU00339"/>
    </source>
</evidence>
<evidence type="ECO:0000256" key="2">
    <source>
        <dbReference type="ARBA" id="ARBA00022803"/>
    </source>
</evidence>
<dbReference type="SMART" id="SM00028">
    <property type="entry name" value="TPR"/>
    <property type="match status" value="6"/>
</dbReference>
<dbReference type="EMBL" id="JAKFFV010000004">
    <property type="protein sequence ID" value="MCF2498339.1"/>
    <property type="molecule type" value="Genomic_DNA"/>
</dbReference>
<evidence type="ECO:0000313" key="4">
    <source>
        <dbReference type="EMBL" id="MCF2498339.1"/>
    </source>
</evidence>
<accession>A0A9X1TRU7</accession>
<dbReference type="PROSITE" id="PS50005">
    <property type="entry name" value="TPR"/>
    <property type="match status" value="3"/>
</dbReference>
<dbReference type="PANTHER" id="PTHR44858:SF1">
    <property type="entry name" value="UDP-N-ACETYLGLUCOSAMINE--PEPTIDE N-ACETYLGLUCOSAMINYLTRANSFERASE SPINDLY-RELATED"/>
    <property type="match status" value="1"/>
</dbReference>
<dbReference type="Pfam" id="PF13414">
    <property type="entry name" value="TPR_11"/>
    <property type="match status" value="1"/>
</dbReference>
<organism evidence="4 5">
    <name type="scientific">Dyadobacter chenhuakuii</name>
    <dbReference type="NCBI Taxonomy" id="2909339"/>
    <lineage>
        <taxon>Bacteria</taxon>
        <taxon>Pseudomonadati</taxon>
        <taxon>Bacteroidota</taxon>
        <taxon>Cytophagia</taxon>
        <taxon>Cytophagales</taxon>
        <taxon>Spirosomataceae</taxon>
        <taxon>Dyadobacter</taxon>
    </lineage>
</organism>
<feature type="repeat" description="TPR" evidence="3">
    <location>
        <begin position="141"/>
        <end position="174"/>
    </location>
</feature>
<name>A0A9X1TRU7_9BACT</name>
<evidence type="ECO:0000256" key="1">
    <source>
        <dbReference type="ARBA" id="ARBA00022737"/>
    </source>
</evidence>
<dbReference type="AlphaFoldDB" id="A0A9X1TRU7"/>
<feature type="repeat" description="TPR" evidence="3">
    <location>
        <begin position="175"/>
        <end position="208"/>
    </location>
</feature>
<dbReference type="InterPro" id="IPR011990">
    <property type="entry name" value="TPR-like_helical_dom_sf"/>
</dbReference>
<dbReference type="InterPro" id="IPR050498">
    <property type="entry name" value="Ycf3"/>
</dbReference>
<gene>
    <name evidence="4" type="ORF">L0661_08480</name>
</gene>
<proteinExistence type="predicted"/>
<sequence>MNQIQQLLITESQNLYNKESFADLIALLDDEIIDQYGTAQLLALKAAAYQKIGGYANSLRYANAACSLDPQHPQAFFLRGNAQSVIGKLDEAILDYNLAISLKSDYKDCYTNRGYCWIDLNLHEQAISDFSMAISINPDSPDAYINRGNAFIEKKEYFEGIDDFKKALLLDPNSSIAYNNLGRAHYDKDLYGDAIIYFDQAIQKDSTYSDAYFNRALAYRDIYDYDKSIDDFLYFSKLVSATNPNFADIAKNEIYQLELKKYDSWYDNVDRIIQKIKKVLLFDKSYVTHYTSMSSARHLILFGSPMRLSEGAFLNDSSEGTEIHRFLGLNSPADISHDAHSVLFQEKSFIGSFVADDKDDDLTLWRMYGKEAQYEAKGCALTFHKDHFLHNLDQSVRRAAKGDSIDISTDEQFVFYRVAYIQRDKFVLPDKMQTKQTKNNEKQLNALMKELKSKVSYINKDQKQKALKLMQEIVYLFKSSEYRDEHEVRLVVRGDRFEKKILKEETPPRVYVDLVSLPPVVQKITIGPKVEKAEEWAAAFNYHIKAEKKFGKEKTQIVISRIPFR</sequence>
<dbReference type="Gene3D" id="1.25.40.10">
    <property type="entry name" value="Tetratricopeptide repeat domain"/>
    <property type="match status" value="3"/>
</dbReference>